<comment type="caution">
    <text evidence="2">The sequence shown here is derived from an EMBL/GenBank/DDBJ whole genome shotgun (WGS) entry which is preliminary data.</text>
</comment>
<accession>A0ABX2FQF1</accession>
<dbReference type="InterPro" id="IPR010359">
    <property type="entry name" value="IrrE_HExxH"/>
</dbReference>
<proteinExistence type="predicted"/>
<gene>
    <name evidence="2" type="ORF">HNP98_002204</name>
</gene>
<evidence type="ECO:0000313" key="2">
    <source>
        <dbReference type="EMBL" id="NRT19375.1"/>
    </source>
</evidence>
<sequence>MQYCITRLQSLAMDDKYREVDALLGGLFPSQNLRELFDYKVQALGVSPTTAARIMGMQLRALNGILSGTQKVIDITVIGKLANFLQVPREKIVSLYLDAVEKHFPINTISAKKIEFIKANFDLAALRKAGWIDNITDFAHIEQKLTARLGLKSVLEYRKPAVDVAFCVGTYEPKNELTRAVWIRAAQACFAEIDNMYPYDRAELIKIFPRLRWFTTNEEHGLAEVIRLLHRVGVTVVLQPPLPGLQLRGATFNHDGKPAVVITDFVGFYSTLWFALFHELFHVLFDWDDIKVNQYHVTDDENQQLSVQEREQEANNFASEYLFSREKVEQVKPFLHDDVYVARFAADHQVHPSIIYTQCAFAMPKSRSAWALARKHSPPASRSIVEYGFALENGGLIAELTKPLKSSLYV</sequence>
<reference evidence="2 3" key="1">
    <citation type="submission" date="2020-05" db="EMBL/GenBank/DDBJ databases">
        <title>Genomic Encyclopedia of Type Strains, Phase IV (KMG-V): Genome sequencing to study the core and pangenomes of soil and plant-associated prokaryotes.</title>
        <authorList>
            <person name="Whitman W."/>
        </authorList>
    </citation>
    <scope>NUCLEOTIDE SEQUENCE [LARGE SCALE GENOMIC DNA]</scope>
    <source>
        <strain evidence="2 3">9A</strain>
    </source>
</reference>
<dbReference type="Proteomes" id="UP000779507">
    <property type="component" value="Unassembled WGS sequence"/>
</dbReference>
<dbReference type="Pfam" id="PF06114">
    <property type="entry name" value="Peptidase_M78"/>
    <property type="match status" value="1"/>
</dbReference>
<dbReference type="PROSITE" id="PS50943">
    <property type="entry name" value="HTH_CROC1"/>
    <property type="match status" value="1"/>
</dbReference>
<evidence type="ECO:0000313" key="3">
    <source>
        <dbReference type="Proteomes" id="UP000779507"/>
    </source>
</evidence>
<dbReference type="Gene3D" id="1.10.10.2910">
    <property type="match status" value="1"/>
</dbReference>
<organism evidence="2 3">
    <name type="scientific">Hymenobacter caeli</name>
    <dbReference type="NCBI Taxonomy" id="2735894"/>
    <lineage>
        <taxon>Bacteria</taxon>
        <taxon>Pseudomonadati</taxon>
        <taxon>Bacteroidota</taxon>
        <taxon>Cytophagia</taxon>
        <taxon>Cytophagales</taxon>
        <taxon>Hymenobacteraceae</taxon>
        <taxon>Hymenobacter</taxon>
    </lineage>
</organism>
<feature type="domain" description="HTH cro/C1-type" evidence="1">
    <location>
        <begin position="42"/>
        <end position="92"/>
    </location>
</feature>
<keyword evidence="3" id="KW-1185">Reference proteome</keyword>
<dbReference type="EMBL" id="JABSNP010000009">
    <property type="protein sequence ID" value="NRT19375.1"/>
    <property type="molecule type" value="Genomic_DNA"/>
</dbReference>
<evidence type="ECO:0000259" key="1">
    <source>
        <dbReference type="PROSITE" id="PS50943"/>
    </source>
</evidence>
<protein>
    <recommendedName>
        <fullName evidence="1">HTH cro/C1-type domain-containing protein</fullName>
    </recommendedName>
</protein>
<name>A0ABX2FQF1_9BACT</name>
<dbReference type="InterPro" id="IPR001387">
    <property type="entry name" value="Cro/C1-type_HTH"/>
</dbReference>